<organism evidence="2 3">
    <name type="scientific">Acaulospora morrowiae</name>
    <dbReference type="NCBI Taxonomy" id="94023"/>
    <lineage>
        <taxon>Eukaryota</taxon>
        <taxon>Fungi</taxon>
        <taxon>Fungi incertae sedis</taxon>
        <taxon>Mucoromycota</taxon>
        <taxon>Glomeromycotina</taxon>
        <taxon>Glomeromycetes</taxon>
        <taxon>Diversisporales</taxon>
        <taxon>Acaulosporaceae</taxon>
        <taxon>Acaulospora</taxon>
    </lineage>
</organism>
<dbReference type="OrthoDB" id="10038672at2759"/>
<feature type="non-terminal residue" evidence="2">
    <location>
        <position position="367"/>
    </location>
</feature>
<evidence type="ECO:0000313" key="3">
    <source>
        <dbReference type="Proteomes" id="UP000789342"/>
    </source>
</evidence>
<dbReference type="Proteomes" id="UP000789342">
    <property type="component" value="Unassembled WGS sequence"/>
</dbReference>
<accession>A0A9N9DJB9</accession>
<keyword evidence="3" id="KW-1185">Reference proteome</keyword>
<dbReference type="AlphaFoldDB" id="A0A9N9DJB9"/>
<evidence type="ECO:0000313" key="2">
    <source>
        <dbReference type="EMBL" id="CAG8642730.1"/>
    </source>
</evidence>
<evidence type="ECO:0000256" key="1">
    <source>
        <dbReference type="SAM" id="MobiDB-lite"/>
    </source>
</evidence>
<sequence length="367" mass="42816">LFFLLYCGHKKSIIGNTEDTSRHLKIKRLRKRTTRQPFSPIANVQEMAAALPDRKIVIGQKIVRKTNAYDEEYEESKDFLSLAKFKQTTSSMGSEDFPSLPPTQKKTAPGKKENTTSFPQQYNVAIQSTKKMTPLSSENFSLPNLHYNIQNRPGKITQSASHGPPNKKKGQKIFEIVRNLVGRDEYVYGYWQCHKCKFEWTELYNQPSLQKCLKQTQENLYTNFNKVCQDCRKNSFITSFRLHTHSLSVNSRIVPITEIIVHLQWEKYYRVFGEWECPECQREWQSAYTWISLQRFIKKIPGHQLTPENYCMQACKNNQCKKDSKSNIIFYKPLDMGEGSEHKRKLCAKCLSGDFCVESGYYLGYEK</sequence>
<name>A0A9N9DJB9_9GLOM</name>
<reference evidence="2" key="1">
    <citation type="submission" date="2021-06" db="EMBL/GenBank/DDBJ databases">
        <authorList>
            <person name="Kallberg Y."/>
            <person name="Tangrot J."/>
            <person name="Rosling A."/>
        </authorList>
    </citation>
    <scope>NUCLEOTIDE SEQUENCE</scope>
    <source>
        <strain evidence="2">CL551</strain>
    </source>
</reference>
<protein>
    <submittedName>
        <fullName evidence="2">1737_t:CDS:1</fullName>
    </submittedName>
</protein>
<feature type="region of interest" description="Disordered" evidence="1">
    <location>
        <begin position="90"/>
        <end position="116"/>
    </location>
</feature>
<comment type="caution">
    <text evidence="2">The sequence shown here is derived from an EMBL/GenBank/DDBJ whole genome shotgun (WGS) entry which is preliminary data.</text>
</comment>
<proteinExistence type="predicted"/>
<dbReference type="EMBL" id="CAJVPV010009559">
    <property type="protein sequence ID" value="CAG8642730.1"/>
    <property type="molecule type" value="Genomic_DNA"/>
</dbReference>
<gene>
    <name evidence="2" type="ORF">AMORRO_LOCUS9592</name>
</gene>